<feature type="compositionally biased region" description="Basic and acidic residues" evidence="9">
    <location>
        <begin position="1027"/>
        <end position="1038"/>
    </location>
</feature>
<evidence type="ECO:0000256" key="1">
    <source>
        <dbReference type="ARBA" id="ARBA00000798"/>
    </source>
</evidence>
<evidence type="ECO:0000259" key="12">
    <source>
        <dbReference type="PROSITE" id="PS50195"/>
    </source>
</evidence>
<comment type="catalytic activity">
    <reaction evidence="1">
        <text>a 1,2-diacyl-sn-glycero-3-phosphocholine + H2O = a 1,2-diacyl-sn-glycero-3-phosphate + choline + H(+)</text>
        <dbReference type="Rhea" id="RHEA:14445"/>
        <dbReference type="ChEBI" id="CHEBI:15354"/>
        <dbReference type="ChEBI" id="CHEBI:15377"/>
        <dbReference type="ChEBI" id="CHEBI:15378"/>
        <dbReference type="ChEBI" id="CHEBI:57643"/>
        <dbReference type="ChEBI" id="CHEBI:58608"/>
        <dbReference type="EC" id="3.1.4.4"/>
    </reaction>
</comment>
<dbReference type="InterPro" id="IPR036871">
    <property type="entry name" value="PX_dom_sf"/>
</dbReference>
<feature type="compositionally biased region" description="Basic residues" evidence="9">
    <location>
        <begin position="946"/>
        <end position="960"/>
    </location>
</feature>
<keyword evidence="7" id="KW-0449">Lipoprotein</keyword>
<dbReference type="Gene3D" id="3.30.870.10">
    <property type="entry name" value="Endonuclease Chain A"/>
    <property type="match status" value="3"/>
</dbReference>
<evidence type="ECO:0000313" key="13">
    <source>
        <dbReference type="Proteomes" id="UP000085678"/>
    </source>
</evidence>
<name>A0A1S3K5K8_LINAN</name>
<evidence type="ECO:0000256" key="5">
    <source>
        <dbReference type="ARBA" id="ARBA00022963"/>
    </source>
</evidence>
<dbReference type="Pfam" id="PF00614">
    <property type="entry name" value="PLDc"/>
    <property type="match status" value="1"/>
</dbReference>
<dbReference type="GO" id="GO:0060627">
    <property type="term" value="P:regulation of vesicle-mediated transport"/>
    <property type="evidence" value="ECO:0007669"/>
    <property type="project" value="TreeGrafter"/>
</dbReference>
<dbReference type="FunFam" id="3.30.870.10:FF:000011">
    <property type="entry name" value="Phospholipase"/>
    <property type="match status" value="1"/>
</dbReference>
<evidence type="ECO:0000256" key="9">
    <source>
        <dbReference type="SAM" id="MobiDB-lite"/>
    </source>
</evidence>
<keyword evidence="4" id="KW-0378">Hydrolase</keyword>
<dbReference type="GO" id="GO:0009395">
    <property type="term" value="P:phospholipid catabolic process"/>
    <property type="evidence" value="ECO:0007669"/>
    <property type="project" value="TreeGrafter"/>
</dbReference>
<sequence>MMAYLPNDERKIDHLESLEADSYQRSVSIFTECSDTDFEELEIPDTADINLDEGDDDDGLPIIPFSSLYRKDLETNFRRKYFIPKTKITVTITDYERKIHKILSPYVYIIKLTHGLHSWSVRRRYKHFEELHRHLMVFKAKLNIPLPNKEHQEQRKKKRFLPRFPKSPDAFITEDRLNRRMKLLQNYLQNVLNSSVYRNHPETLAFLNVSRLSFVYNLGRKLREGSVLKRAGGRRAGTGCFGLSSKLKTGRWSKRWLVLKDTFVAYISSSGRLGDVMLIDDEFDVGYGLIDTGIHHGLIVSNLTRRLMLKCKTHNKAKEWYDAVSDVIKTTADDFTTENRYLSYAPVREDAFANWFVDGDSYFYAVSLALESAKEEIFITDWWLSPEILLRRTIGEGPKWQLVDTLRRKAVQGVKIFVLLYKEVELALGINSLYSKQVLVKELGDNVKVLRHPDHVPGGVLLWAHHEKIVVVDQRIAFVGGLDLCYGRWDDDCHRLTDVGSVSLSCSEEPETASPTPPISWMPPHAAPVCPINNNNKEDMCPIDLVLMETVTENEDVFDEVDSSDKFKDIPFIDEAETVKESHKEKKEGVHPSRSPKKPTVMVPVNKPPNPPKAPIGIKRGVSALSDISEKSETGSDEISNADVQVSAVGTDSNGECNKDETRENREAVSDKELKQMGKENVFFPSRSTNTTAFSDIVQRLMIHKNRLQETFPEETKNAITVDAVIEPVQEDGGKGSVDPAIAPDPNDSNQIGKFESLAVPEDDSTVQDEIDKNQNIFMPTEEADIGLTGKYKVSKVELDDGNQLPETRSKELQNMKIVNNNDDGLIETPKKAAGKETVESDPVESQKILSLSPKSNRKKSALKSPSPISTPKTERKETTIKKSEVTFTDDLEKNELTPRASPATQKKKKDVAKSKQNKTKKDGQLLLQIDSDRSSFDSTVEPKTKDKKYKKKEKKTKYKKKDDMESKSLEHLDESDGLLHQKIEGVKGSAQIDTDVSSFDSAVERQTKDKKYKRKDKKRKKKKKDHKESKSLEHLDESDGLLQARYEVCESDSQENSTPEPKRKSKTKWKSNKDSDSDGSDVSDSSDPTATWPRAKLVLKKAVQRMKSRLGSSSSEEDGEDGEAEHDKHYKTWTASKMTTMSKAMDNFKLGLKSKKPQGLKLKIERQNVPTLVVSSPSPVGSNTDLAYEHSDDEHPVGDTKRLSKPLDRFRKASRLASRLASMHSVYRQKSVDMTVEEEDSLIYKGNNFEGNKVVSHLSCVKHQLVAVCYTKLCNRCISTHGSAINEDQLKEMGLEGNTKIWIGKDYANFILKDFGGVEEPYADSVDRNTIPRMPWHDIGSVVFGKPARDVARHFIQRWNFTKQTKAKYNHDYPFLVPKSYEHTAVPQGLRKYSFYCRAQVLRSASSWSVGIARTEDSIQQAYIKAIEDAKHYIYIENQFFITVYEHPDVHNGIGEALYKRIIKAHENNETFRVYVVLPLLPGFEGKIGDTTGAALRTVTHWNYQSICRGGKSLLERLLKHMTDPFKYISFYGLRNHDVLNGKLVCELIYVHSKMLIVDDNLVIIGSANINDRSLLGKRDSEMAVLYEDKATLASKMNGKDYEAGLFASSLRRTVFREHLGIKDNETDVTDPVCNEMYKKTWLHRAAINSKVYTQVFNCIPNNDIHNMSQLKELQKQTPLAESNPRKAKLELKQIKGNIVFFPLQFLKEENLEPSIVTKEGMVPKALWT</sequence>
<reference evidence="14 15" key="1">
    <citation type="submission" date="2025-04" db="UniProtKB">
        <authorList>
            <consortium name="RefSeq"/>
        </authorList>
    </citation>
    <scope>IDENTIFICATION</scope>
    <source>
        <tissue evidence="14 15">Gonads</tissue>
    </source>
</reference>
<dbReference type="OrthoDB" id="14911at2759"/>
<keyword evidence="3" id="KW-0677">Repeat</keyword>
<dbReference type="PROSITE" id="PS50195">
    <property type="entry name" value="PX"/>
    <property type="match status" value="1"/>
</dbReference>
<feature type="compositionally biased region" description="Basic residues" evidence="9">
    <location>
        <begin position="1011"/>
        <end position="1026"/>
    </location>
</feature>
<dbReference type="PROSITE" id="PS50035">
    <property type="entry name" value="PLD"/>
    <property type="match status" value="2"/>
</dbReference>
<dbReference type="Pfam" id="PF13091">
    <property type="entry name" value="PLDc_2"/>
    <property type="match status" value="1"/>
</dbReference>
<dbReference type="SUPFAM" id="SSF50729">
    <property type="entry name" value="PH domain-like"/>
    <property type="match status" value="1"/>
</dbReference>
<dbReference type="InterPro" id="IPR001736">
    <property type="entry name" value="PLipase_D/transphosphatidylase"/>
</dbReference>
<dbReference type="CDD" id="cd06895">
    <property type="entry name" value="PX_PLD"/>
    <property type="match status" value="1"/>
</dbReference>
<dbReference type="SUPFAM" id="SSF64268">
    <property type="entry name" value="PX domain"/>
    <property type="match status" value="1"/>
</dbReference>
<keyword evidence="13" id="KW-1185">Reference proteome</keyword>
<dbReference type="CDD" id="cd01254">
    <property type="entry name" value="PH_PLD"/>
    <property type="match status" value="1"/>
</dbReference>
<dbReference type="InterPro" id="IPR001683">
    <property type="entry name" value="PX_dom"/>
</dbReference>
<dbReference type="CDD" id="cd09141">
    <property type="entry name" value="PLDc_vPLD1_2_yPLD_like_2"/>
    <property type="match status" value="1"/>
</dbReference>
<feature type="domain" description="PLD phosphodiesterase" evidence="11">
    <location>
        <begin position="1548"/>
        <end position="1575"/>
    </location>
</feature>
<evidence type="ECO:0000259" key="10">
    <source>
        <dbReference type="PROSITE" id="PS50003"/>
    </source>
</evidence>
<evidence type="ECO:0000259" key="11">
    <source>
        <dbReference type="PROSITE" id="PS50035"/>
    </source>
</evidence>
<feature type="domain" description="PH" evidence="10">
    <location>
        <begin position="220"/>
        <end position="329"/>
    </location>
</feature>
<dbReference type="PANTHER" id="PTHR18896:SF76">
    <property type="entry name" value="PHOSPHOLIPASE"/>
    <property type="match status" value="1"/>
</dbReference>
<keyword evidence="6" id="KW-0443">Lipid metabolism</keyword>
<dbReference type="Gene3D" id="2.30.29.30">
    <property type="entry name" value="Pleckstrin-homology domain (PH domain)/Phosphotyrosine-binding domain (PTB)"/>
    <property type="match status" value="1"/>
</dbReference>
<organism evidence="13 15">
    <name type="scientific">Lingula anatina</name>
    <name type="common">Brachiopod</name>
    <name type="synonym">Lingula unguis</name>
    <dbReference type="NCBI Taxonomy" id="7574"/>
    <lineage>
        <taxon>Eukaryota</taxon>
        <taxon>Metazoa</taxon>
        <taxon>Spiralia</taxon>
        <taxon>Lophotrochozoa</taxon>
        <taxon>Brachiopoda</taxon>
        <taxon>Linguliformea</taxon>
        <taxon>Lingulata</taxon>
        <taxon>Lingulida</taxon>
        <taxon>Linguloidea</taxon>
        <taxon>Lingulidae</taxon>
        <taxon>Lingula</taxon>
    </lineage>
</organism>
<feature type="compositionally biased region" description="Basic and acidic residues" evidence="9">
    <location>
        <begin position="931"/>
        <end position="945"/>
    </location>
</feature>
<feature type="compositionally biased region" description="Polar residues" evidence="9">
    <location>
        <begin position="992"/>
        <end position="1001"/>
    </location>
</feature>
<evidence type="ECO:0000256" key="2">
    <source>
        <dbReference type="ARBA" id="ARBA00012027"/>
    </source>
</evidence>
<feature type="region of interest" description="Disordered" evidence="9">
    <location>
        <begin position="730"/>
        <end position="749"/>
    </location>
</feature>
<feature type="region of interest" description="Disordered" evidence="9">
    <location>
        <begin position="578"/>
        <end position="669"/>
    </location>
</feature>
<protein>
    <recommendedName>
        <fullName evidence="2">phospholipase D</fullName>
        <ecNumber evidence="2">3.1.4.4</ecNumber>
    </recommendedName>
</protein>
<evidence type="ECO:0000313" key="15">
    <source>
        <dbReference type="RefSeq" id="XP_013417792.1"/>
    </source>
</evidence>
<feature type="compositionally biased region" description="Basic and acidic residues" evidence="9">
    <location>
        <begin position="657"/>
        <end position="669"/>
    </location>
</feature>
<dbReference type="RefSeq" id="XP_013417792.1">
    <property type="nucleotide sequence ID" value="XM_013562338.1"/>
</dbReference>
<dbReference type="PANTHER" id="PTHR18896">
    <property type="entry name" value="PHOSPHOLIPASE D"/>
    <property type="match status" value="1"/>
</dbReference>
<dbReference type="PROSITE" id="PS50003">
    <property type="entry name" value="PH_DOMAIN"/>
    <property type="match status" value="1"/>
</dbReference>
<feature type="compositionally biased region" description="Basic residues" evidence="9">
    <location>
        <begin position="1098"/>
        <end position="1109"/>
    </location>
</feature>
<dbReference type="SMART" id="SM00155">
    <property type="entry name" value="PLDc"/>
    <property type="match status" value="2"/>
</dbReference>
<dbReference type="InterPro" id="IPR001849">
    <property type="entry name" value="PH_domain"/>
</dbReference>
<feature type="compositionally biased region" description="Basic and acidic residues" evidence="9">
    <location>
        <begin position="578"/>
        <end position="591"/>
    </location>
</feature>
<dbReference type="Gene3D" id="3.30.1520.10">
    <property type="entry name" value="Phox-like domain"/>
    <property type="match status" value="1"/>
</dbReference>
<dbReference type="GO" id="GO:0012505">
    <property type="term" value="C:endomembrane system"/>
    <property type="evidence" value="ECO:0007669"/>
    <property type="project" value="UniProtKB-SubCell"/>
</dbReference>
<evidence type="ECO:0000256" key="3">
    <source>
        <dbReference type="ARBA" id="ARBA00022737"/>
    </source>
</evidence>
<feature type="compositionally biased region" description="Acidic residues" evidence="9">
    <location>
        <begin position="1116"/>
        <end position="1125"/>
    </location>
</feature>
<comment type="subcellular location">
    <subcellularLocation>
        <location evidence="8">Endomembrane system</location>
        <topology evidence="8">Lipid-anchor</topology>
    </subcellularLocation>
</comment>
<dbReference type="SMART" id="SM00312">
    <property type="entry name" value="PX"/>
    <property type="match status" value="1"/>
</dbReference>
<proteinExistence type="predicted"/>
<feature type="compositionally biased region" description="Basic and acidic residues" evidence="9">
    <location>
        <begin position="829"/>
        <end position="839"/>
    </location>
</feature>
<evidence type="ECO:0000256" key="6">
    <source>
        <dbReference type="ARBA" id="ARBA00023098"/>
    </source>
</evidence>
<evidence type="ECO:0000256" key="8">
    <source>
        <dbReference type="ARBA" id="ARBA00037868"/>
    </source>
</evidence>
<dbReference type="RefSeq" id="XP_013417791.1">
    <property type="nucleotide sequence ID" value="XM_013562337.1"/>
</dbReference>
<feature type="compositionally biased region" description="Basic residues" evidence="9">
    <location>
        <begin position="906"/>
        <end position="919"/>
    </location>
</feature>
<dbReference type="SUPFAM" id="SSF56024">
    <property type="entry name" value="Phospholipase D/nuclease"/>
    <property type="match status" value="3"/>
</dbReference>
<feature type="compositionally biased region" description="Basic and acidic residues" evidence="9">
    <location>
        <begin position="961"/>
        <end position="986"/>
    </location>
</feature>
<dbReference type="STRING" id="7574.A0A1S3K5K8"/>
<feature type="compositionally biased region" description="Polar residues" evidence="9">
    <location>
        <begin position="637"/>
        <end position="656"/>
    </location>
</feature>
<dbReference type="SMART" id="SM00233">
    <property type="entry name" value="PH"/>
    <property type="match status" value="1"/>
</dbReference>
<evidence type="ECO:0000256" key="4">
    <source>
        <dbReference type="ARBA" id="ARBA00022801"/>
    </source>
</evidence>
<dbReference type="KEGG" id="lak:106178936"/>
<dbReference type="InterPro" id="IPR015679">
    <property type="entry name" value="PLipase_D_fam"/>
</dbReference>
<dbReference type="InterPro" id="IPR025202">
    <property type="entry name" value="PLD-like_dom"/>
</dbReference>
<dbReference type="GO" id="GO:0004630">
    <property type="term" value="F:phospholipase D activity"/>
    <property type="evidence" value="ECO:0007669"/>
    <property type="project" value="UniProtKB-EC"/>
</dbReference>
<feature type="domain" description="PX" evidence="12">
    <location>
        <begin position="86"/>
        <end position="213"/>
    </location>
</feature>
<keyword evidence="5" id="KW-0442">Lipid degradation</keyword>
<accession>A0A1S3K5K8</accession>
<feature type="compositionally biased region" description="Basic and acidic residues" evidence="9">
    <location>
        <begin position="873"/>
        <end position="897"/>
    </location>
</feature>
<dbReference type="InterPro" id="IPR011993">
    <property type="entry name" value="PH-like_dom_sf"/>
</dbReference>
<feature type="region of interest" description="Disordered" evidence="9">
    <location>
        <begin position="814"/>
        <end position="1129"/>
    </location>
</feature>
<dbReference type="EC" id="3.1.4.4" evidence="2"/>
<evidence type="ECO:0000256" key="7">
    <source>
        <dbReference type="ARBA" id="ARBA00023288"/>
    </source>
</evidence>
<evidence type="ECO:0000313" key="14">
    <source>
        <dbReference type="RefSeq" id="XP_013417791.1"/>
    </source>
</evidence>
<dbReference type="Pfam" id="PF00787">
    <property type="entry name" value="PX"/>
    <property type="match status" value="1"/>
</dbReference>
<feature type="domain" description="PLD phosphodiesterase" evidence="11">
    <location>
        <begin position="461"/>
        <end position="488"/>
    </location>
</feature>
<dbReference type="GO" id="GO:0035091">
    <property type="term" value="F:phosphatidylinositol binding"/>
    <property type="evidence" value="ECO:0007669"/>
    <property type="project" value="InterPro"/>
</dbReference>
<gene>
    <name evidence="14 15" type="primary">LOC106178936</name>
</gene>
<dbReference type="GeneID" id="106178936"/>
<dbReference type="Proteomes" id="UP000085678">
    <property type="component" value="Unplaced"/>
</dbReference>
<dbReference type="CDD" id="cd09138">
    <property type="entry name" value="PLDc_vPLD1_2_yPLD_like_1"/>
    <property type="match status" value="1"/>
</dbReference>